<evidence type="ECO:0000259" key="1">
    <source>
        <dbReference type="PROSITE" id="PS51199"/>
    </source>
</evidence>
<dbReference type="InterPro" id="IPR027417">
    <property type="entry name" value="P-loop_NTPase"/>
</dbReference>
<dbReference type="SUPFAM" id="SSF52540">
    <property type="entry name" value="P-loop containing nucleoside triphosphate hydrolases"/>
    <property type="match status" value="1"/>
</dbReference>
<dbReference type="PROSITE" id="PS51199">
    <property type="entry name" value="SF4_HELICASE"/>
    <property type="match status" value="1"/>
</dbReference>
<dbReference type="RefSeq" id="WP_381242776.1">
    <property type="nucleotide sequence ID" value="NZ_JBHSKH010000136.1"/>
</dbReference>
<comment type="caution">
    <text evidence="2">The sequence shown here is derived from an EMBL/GenBank/DDBJ whole genome shotgun (WGS) entry which is preliminary data.</text>
</comment>
<keyword evidence="2" id="KW-0347">Helicase</keyword>
<gene>
    <name evidence="2" type="ORF">ACFQ5X_17665</name>
</gene>
<evidence type="ECO:0000313" key="3">
    <source>
        <dbReference type="Proteomes" id="UP001597058"/>
    </source>
</evidence>
<protein>
    <submittedName>
        <fullName evidence="2">Replicative DNA helicase</fullName>
    </submittedName>
</protein>
<dbReference type="EMBL" id="JBHTMM010000019">
    <property type="protein sequence ID" value="MFD1307670.1"/>
    <property type="molecule type" value="Genomic_DNA"/>
</dbReference>
<reference evidence="3" key="1">
    <citation type="journal article" date="2019" name="Int. J. Syst. Evol. Microbiol.">
        <title>The Global Catalogue of Microorganisms (GCM) 10K type strain sequencing project: providing services to taxonomists for standard genome sequencing and annotation.</title>
        <authorList>
            <consortium name="The Broad Institute Genomics Platform"/>
            <consortium name="The Broad Institute Genome Sequencing Center for Infectious Disease"/>
            <person name="Wu L."/>
            <person name="Ma J."/>
        </authorList>
    </citation>
    <scope>NUCLEOTIDE SEQUENCE [LARGE SCALE GENOMIC DNA]</scope>
    <source>
        <strain evidence="3">CGMCC 4.7020</strain>
    </source>
</reference>
<dbReference type="Pfam" id="PF03796">
    <property type="entry name" value="DnaB_C"/>
    <property type="match status" value="1"/>
</dbReference>
<dbReference type="InterPro" id="IPR007694">
    <property type="entry name" value="DNA_helicase_DnaB-like_C"/>
</dbReference>
<dbReference type="PANTHER" id="PTHR30153:SF2">
    <property type="entry name" value="REPLICATIVE DNA HELICASE"/>
    <property type="match status" value="1"/>
</dbReference>
<keyword evidence="3" id="KW-1185">Reference proteome</keyword>
<dbReference type="PANTHER" id="PTHR30153">
    <property type="entry name" value="REPLICATIVE DNA HELICASE DNAB"/>
    <property type="match status" value="1"/>
</dbReference>
<keyword evidence="2" id="KW-0067">ATP-binding</keyword>
<sequence length="460" mass="50459">MTTDTDLWIADEAVADAGPRPPERPRDVEAERVLVATAIMQPNAIDELGAEGFDPADITTDWLRWSWFAVEELRTGFRDGELKHLAVHRQMEAWHADGRMPSRVPAADQLMELCNEAHYGNAAWYATRVAKKAVAARVVALGYDAILKGASPAFDEDSDVASIQADLDGAVRPTDDSNLAVIGDLLLDSIERATTPPTNEDRIPTGFIDLDSLFSGGFAPGQLVVVGARPAMGKSTIAQDFARAAAIRNKIPTLFESLEMSQAELSDRILSAEARIAHHHLKQGIATDDDMKRAARRAPDIAAAPLWINDGALLSLPILRGRVRNLVRTKGLRLVIVDYLQLMQAPRAENRQQAVAEISRNLKLIAKDFGITVIVLCQLNRGPEQRTEKKPMVSDLRESGAIEQDADIVILLHREDAYEREHPRAGEADLIVGKHRGGPTATITTAFQGHYSRFVDMAQT</sequence>
<keyword evidence="2" id="KW-0378">Hydrolase</keyword>
<dbReference type="Proteomes" id="UP001597058">
    <property type="component" value="Unassembled WGS sequence"/>
</dbReference>
<dbReference type="InterPro" id="IPR016136">
    <property type="entry name" value="DNA_helicase_N/primase_C"/>
</dbReference>
<dbReference type="GO" id="GO:0004386">
    <property type="term" value="F:helicase activity"/>
    <property type="evidence" value="ECO:0007669"/>
    <property type="project" value="UniProtKB-KW"/>
</dbReference>
<name>A0ABW3XEL9_9ACTN</name>
<accession>A0ABW3XEL9</accession>
<keyword evidence="2" id="KW-0547">Nucleotide-binding</keyword>
<dbReference type="CDD" id="cd00984">
    <property type="entry name" value="DnaB_C"/>
    <property type="match status" value="1"/>
</dbReference>
<feature type="domain" description="SF4 helicase" evidence="1">
    <location>
        <begin position="196"/>
        <end position="460"/>
    </location>
</feature>
<proteinExistence type="predicted"/>
<organism evidence="2 3">
    <name type="scientific">Streptomyces kaempferi</name>
    <dbReference type="NCBI Taxonomy" id="333725"/>
    <lineage>
        <taxon>Bacteria</taxon>
        <taxon>Bacillati</taxon>
        <taxon>Actinomycetota</taxon>
        <taxon>Actinomycetes</taxon>
        <taxon>Kitasatosporales</taxon>
        <taxon>Streptomycetaceae</taxon>
        <taxon>Streptomyces</taxon>
    </lineage>
</organism>
<dbReference type="Gene3D" id="1.10.860.10">
    <property type="entry name" value="DNAb Helicase, Chain A"/>
    <property type="match status" value="1"/>
</dbReference>
<evidence type="ECO:0000313" key="2">
    <source>
        <dbReference type="EMBL" id="MFD1307670.1"/>
    </source>
</evidence>
<dbReference type="Gene3D" id="3.40.50.300">
    <property type="entry name" value="P-loop containing nucleotide triphosphate hydrolases"/>
    <property type="match status" value="1"/>
</dbReference>